<dbReference type="Proteomes" id="UP000093391">
    <property type="component" value="Chromosome"/>
</dbReference>
<evidence type="ECO:0000256" key="4">
    <source>
        <dbReference type="ARBA" id="ARBA00022692"/>
    </source>
</evidence>
<evidence type="ECO:0000256" key="2">
    <source>
        <dbReference type="ARBA" id="ARBA00006228"/>
    </source>
</evidence>
<reference evidence="8 9" key="1">
    <citation type="submission" date="2016-08" db="EMBL/GenBank/DDBJ databases">
        <authorList>
            <person name="Seilhamer J.J."/>
        </authorList>
    </citation>
    <scope>NUCLEOTIDE SEQUENCE [LARGE SCALE GENOMIC DNA]</scope>
    <source>
        <strain evidence="8 9">BRTC-1</strain>
    </source>
</reference>
<feature type="transmembrane region" description="Helical" evidence="7">
    <location>
        <begin position="7"/>
        <end position="28"/>
    </location>
</feature>
<feature type="transmembrane region" description="Helical" evidence="7">
    <location>
        <begin position="63"/>
        <end position="84"/>
    </location>
</feature>
<accession>A0A1B2M2F1</accession>
<feature type="transmembrane region" description="Helical" evidence="7">
    <location>
        <begin position="34"/>
        <end position="51"/>
    </location>
</feature>
<dbReference type="STRING" id="1789224.BFG52_14050"/>
<evidence type="ECO:0000256" key="3">
    <source>
        <dbReference type="ARBA" id="ARBA00022475"/>
    </source>
</evidence>
<keyword evidence="3" id="KW-1003">Cell membrane</keyword>
<evidence type="ECO:0000313" key="8">
    <source>
        <dbReference type="EMBL" id="AOA59368.1"/>
    </source>
</evidence>
<evidence type="ECO:0000256" key="1">
    <source>
        <dbReference type="ARBA" id="ARBA00004651"/>
    </source>
</evidence>
<dbReference type="PANTHER" id="PTHR34584">
    <property type="entry name" value="NA(+)/H(+) ANTIPORTER SUBUNIT E1"/>
    <property type="match status" value="1"/>
</dbReference>
<dbReference type="OrthoDB" id="9807187at2"/>
<protein>
    <submittedName>
        <fullName evidence="8">Pesticidal protein Cry1Ba</fullName>
    </submittedName>
</protein>
<proteinExistence type="inferred from homology"/>
<sequence length="175" mass="19746">MSNKNGFFARCLPHPFVSAWIALVWLMLSHSATFYDISVAGLLGLCIPKLIQPFLIKTQVNSWSLALRLFFVVLWDIILCNIQVAKQILGPTHALQPKWYRVPLDSDHEYVNTLLAMIITTTPGTVSAGIDQERGDILVHALNSDDTEQDIRDIKQRYEQPLMAIFNVKPQENGA</sequence>
<dbReference type="PANTHER" id="PTHR34584:SF1">
    <property type="entry name" value="NA(+)_H(+) ANTIPORTER SUBUNIT E1"/>
    <property type="match status" value="1"/>
</dbReference>
<dbReference type="GO" id="GO:0008324">
    <property type="term" value="F:monoatomic cation transmembrane transporter activity"/>
    <property type="evidence" value="ECO:0007669"/>
    <property type="project" value="InterPro"/>
</dbReference>
<dbReference type="Pfam" id="PF01899">
    <property type="entry name" value="MNHE"/>
    <property type="match status" value="1"/>
</dbReference>
<gene>
    <name evidence="8" type="ORF">BFG52_14050</name>
</gene>
<organism evidence="8 9">
    <name type="scientific">Acinetobacter larvae</name>
    <dbReference type="NCBI Taxonomy" id="1789224"/>
    <lineage>
        <taxon>Bacteria</taxon>
        <taxon>Pseudomonadati</taxon>
        <taxon>Pseudomonadota</taxon>
        <taxon>Gammaproteobacteria</taxon>
        <taxon>Moraxellales</taxon>
        <taxon>Moraxellaceae</taxon>
        <taxon>Acinetobacter</taxon>
    </lineage>
</organism>
<evidence type="ECO:0000256" key="5">
    <source>
        <dbReference type="ARBA" id="ARBA00022989"/>
    </source>
</evidence>
<dbReference type="KEGG" id="ala:BFG52_14050"/>
<dbReference type="PIRSF" id="PIRSF019239">
    <property type="entry name" value="MrpE"/>
    <property type="match status" value="1"/>
</dbReference>
<keyword evidence="9" id="KW-1185">Reference proteome</keyword>
<evidence type="ECO:0000256" key="6">
    <source>
        <dbReference type="ARBA" id="ARBA00023136"/>
    </source>
</evidence>
<name>A0A1B2M2F1_9GAMM</name>
<dbReference type="InterPro" id="IPR002758">
    <property type="entry name" value="Cation_antiport_E"/>
</dbReference>
<keyword evidence="4 7" id="KW-0812">Transmembrane</keyword>
<comment type="subcellular location">
    <subcellularLocation>
        <location evidence="1">Cell membrane</location>
        <topology evidence="1">Multi-pass membrane protein</topology>
    </subcellularLocation>
</comment>
<evidence type="ECO:0000256" key="7">
    <source>
        <dbReference type="SAM" id="Phobius"/>
    </source>
</evidence>
<keyword evidence="6 7" id="KW-0472">Membrane</keyword>
<dbReference type="NCBIfam" id="NF006518">
    <property type="entry name" value="PRK08965.1-2"/>
    <property type="match status" value="1"/>
</dbReference>
<dbReference type="AlphaFoldDB" id="A0A1B2M2F1"/>
<comment type="similarity">
    <text evidence="2">Belongs to the CPA3 antiporters (TC 2.A.63) subunit E family.</text>
</comment>
<dbReference type="EMBL" id="CP016895">
    <property type="protein sequence ID" value="AOA59368.1"/>
    <property type="molecule type" value="Genomic_DNA"/>
</dbReference>
<evidence type="ECO:0000313" key="9">
    <source>
        <dbReference type="Proteomes" id="UP000093391"/>
    </source>
</evidence>
<dbReference type="GO" id="GO:0005886">
    <property type="term" value="C:plasma membrane"/>
    <property type="evidence" value="ECO:0007669"/>
    <property type="project" value="UniProtKB-SubCell"/>
</dbReference>
<dbReference type="RefSeq" id="WP_067557579.1">
    <property type="nucleotide sequence ID" value="NZ_CP016895.1"/>
</dbReference>
<keyword evidence="5 7" id="KW-1133">Transmembrane helix</keyword>